<dbReference type="SUPFAM" id="SSF53098">
    <property type="entry name" value="Ribonuclease H-like"/>
    <property type="match status" value="1"/>
</dbReference>
<name>A0A1J6KU79_NICAT</name>
<dbReference type="CDD" id="cd06222">
    <property type="entry name" value="RNase_H_like"/>
    <property type="match status" value="1"/>
</dbReference>
<feature type="domain" description="RNase H type-1" evidence="1">
    <location>
        <begin position="10"/>
        <end position="107"/>
    </location>
</feature>
<dbReference type="Pfam" id="PF13456">
    <property type="entry name" value="RVT_3"/>
    <property type="match status" value="1"/>
</dbReference>
<dbReference type="OMA" id="PPKYSHI"/>
<proteinExistence type="predicted"/>
<dbReference type="InterPro" id="IPR002156">
    <property type="entry name" value="RNaseH_domain"/>
</dbReference>
<dbReference type="InterPro" id="IPR036397">
    <property type="entry name" value="RNaseH_sf"/>
</dbReference>
<dbReference type="PANTHER" id="PTHR47723">
    <property type="entry name" value="OS05G0353850 PROTEIN"/>
    <property type="match status" value="1"/>
</dbReference>
<dbReference type="PANTHER" id="PTHR47723:SF20">
    <property type="entry name" value="RNASE H TYPE-1 DOMAIN-CONTAINING PROTEIN"/>
    <property type="match status" value="1"/>
</dbReference>
<dbReference type="EMBL" id="MJEQ01002867">
    <property type="protein sequence ID" value="OIT26331.1"/>
    <property type="molecule type" value="Genomic_DNA"/>
</dbReference>
<accession>A0A1J6KU79</accession>
<organism evidence="2 3">
    <name type="scientific">Nicotiana attenuata</name>
    <name type="common">Coyote tobacco</name>
    <dbReference type="NCBI Taxonomy" id="49451"/>
    <lineage>
        <taxon>Eukaryota</taxon>
        <taxon>Viridiplantae</taxon>
        <taxon>Streptophyta</taxon>
        <taxon>Embryophyta</taxon>
        <taxon>Tracheophyta</taxon>
        <taxon>Spermatophyta</taxon>
        <taxon>Magnoliopsida</taxon>
        <taxon>eudicotyledons</taxon>
        <taxon>Gunneridae</taxon>
        <taxon>Pentapetalae</taxon>
        <taxon>asterids</taxon>
        <taxon>lamiids</taxon>
        <taxon>Solanales</taxon>
        <taxon>Solanaceae</taxon>
        <taxon>Nicotianoideae</taxon>
        <taxon>Nicotianeae</taxon>
        <taxon>Nicotiana</taxon>
    </lineage>
</organism>
<dbReference type="Gramene" id="OIT26331">
    <property type="protein sequence ID" value="OIT26331"/>
    <property type="gene ID" value="A4A49_55987"/>
</dbReference>
<dbReference type="InterPro" id="IPR053151">
    <property type="entry name" value="RNase_H-like"/>
</dbReference>
<feature type="non-terminal residue" evidence="2">
    <location>
        <position position="1"/>
    </location>
</feature>
<dbReference type="GO" id="GO:0003676">
    <property type="term" value="F:nucleic acid binding"/>
    <property type="evidence" value="ECO:0007669"/>
    <property type="project" value="InterPro"/>
</dbReference>
<dbReference type="GO" id="GO:0004523">
    <property type="term" value="F:RNA-DNA hybrid ribonuclease activity"/>
    <property type="evidence" value="ECO:0007669"/>
    <property type="project" value="InterPro"/>
</dbReference>
<dbReference type="Gene3D" id="3.30.420.10">
    <property type="entry name" value="Ribonuclease H-like superfamily/Ribonuclease H"/>
    <property type="match status" value="1"/>
</dbReference>
<evidence type="ECO:0000313" key="3">
    <source>
        <dbReference type="Proteomes" id="UP000187609"/>
    </source>
</evidence>
<comment type="caution">
    <text evidence="2">The sequence shown here is derived from an EMBL/GenBank/DDBJ whole genome shotgun (WGS) entry which is preliminary data.</text>
</comment>
<gene>
    <name evidence="2" type="ORF">A4A49_55987</name>
</gene>
<dbReference type="SMR" id="A0A1J6KU79"/>
<dbReference type="InterPro" id="IPR012337">
    <property type="entry name" value="RNaseH-like_sf"/>
</dbReference>
<keyword evidence="3" id="KW-1185">Reference proteome</keyword>
<dbReference type="AlphaFoldDB" id="A0A1J6KU79"/>
<evidence type="ECO:0000259" key="1">
    <source>
        <dbReference type="Pfam" id="PF13456"/>
    </source>
</evidence>
<dbReference type="InterPro" id="IPR044730">
    <property type="entry name" value="RNase_H-like_dom_plant"/>
</dbReference>
<protein>
    <recommendedName>
        <fullName evidence="1">RNase H type-1 domain-containing protein</fullName>
    </recommendedName>
</protein>
<sequence length="132" mass="14845">PPLQGYYKLNIDGAYDNQSHKGGAVGVFCNDSGAWVYGFTKHLIYTDTLQAELLALYHGLLIEKARNYKPLQVETDSQILLHILSNTPPKYSHILLECREGKQMADALAKYGKKKLDLQSNDVLLFENSPTF</sequence>
<dbReference type="Proteomes" id="UP000187609">
    <property type="component" value="Unassembled WGS sequence"/>
</dbReference>
<reference evidence="2" key="1">
    <citation type="submission" date="2016-11" db="EMBL/GenBank/DDBJ databases">
        <title>The genome of Nicotiana attenuata.</title>
        <authorList>
            <person name="Xu S."/>
            <person name="Brockmoeller T."/>
            <person name="Gaquerel E."/>
            <person name="Navarro A."/>
            <person name="Kuhl H."/>
            <person name="Gase K."/>
            <person name="Ling Z."/>
            <person name="Zhou W."/>
            <person name="Kreitzer C."/>
            <person name="Stanke M."/>
            <person name="Tang H."/>
            <person name="Lyons E."/>
            <person name="Pandey P."/>
            <person name="Pandey S.P."/>
            <person name="Timmermann B."/>
            <person name="Baldwin I.T."/>
        </authorList>
    </citation>
    <scope>NUCLEOTIDE SEQUENCE [LARGE SCALE GENOMIC DNA]</scope>
    <source>
        <strain evidence="2">UT</strain>
    </source>
</reference>
<evidence type="ECO:0000313" key="2">
    <source>
        <dbReference type="EMBL" id="OIT26331.1"/>
    </source>
</evidence>
<feature type="non-terminal residue" evidence="2">
    <location>
        <position position="132"/>
    </location>
</feature>